<evidence type="ECO:0000313" key="1">
    <source>
        <dbReference type="EMBL" id="KAF2614750.1"/>
    </source>
</evidence>
<protein>
    <submittedName>
        <fullName evidence="1">Uncharacterized protein</fullName>
    </submittedName>
</protein>
<dbReference type="EMBL" id="QGKY02000089">
    <property type="protein sequence ID" value="KAF2614750.1"/>
    <property type="molecule type" value="Genomic_DNA"/>
</dbReference>
<comment type="caution">
    <text evidence="1">The sequence shown here is derived from an EMBL/GenBank/DDBJ whole genome shotgun (WGS) entry which is preliminary data.</text>
</comment>
<sequence>MARRIPRSASGVLAARWSKVLLRGKYQKSVIGISRVCIDLSGGARLTADLPRRRRFSSQCGEIGSRCSLRIRRYVAAGPPPRRRCFEGTPATVLSAGMDTPS</sequence>
<reference evidence="1" key="1">
    <citation type="submission" date="2019-12" db="EMBL/GenBank/DDBJ databases">
        <title>Genome sequencing and annotation of Brassica cretica.</title>
        <authorList>
            <person name="Studholme D.J."/>
            <person name="Sarris P.F."/>
        </authorList>
    </citation>
    <scope>NUCLEOTIDE SEQUENCE</scope>
    <source>
        <strain evidence="1">PFS-102/07</strain>
        <tissue evidence="1">Leaf</tissue>
    </source>
</reference>
<gene>
    <name evidence="1" type="ORF">F2Q70_00013446</name>
</gene>
<organism evidence="1">
    <name type="scientific">Brassica cretica</name>
    <name type="common">Mustard</name>
    <dbReference type="NCBI Taxonomy" id="69181"/>
    <lineage>
        <taxon>Eukaryota</taxon>
        <taxon>Viridiplantae</taxon>
        <taxon>Streptophyta</taxon>
        <taxon>Embryophyta</taxon>
        <taxon>Tracheophyta</taxon>
        <taxon>Spermatophyta</taxon>
        <taxon>Magnoliopsida</taxon>
        <taxon>eudicotyledons</taxon>
        <taxon>Gunneridae</taxon>
        <taxon>Pentapetalae</taxon>
        <taxon>rosids</taxon>
        <taxon>malvids</taxon>
        <taxon>Brassicales</taxon>
        <taxon>Brassicaceae</taxon>
        <taxon>Brassiceae</taxon>
        <taxon>Brassica</taxon>
    </lineage>
</organism>
<name>A0A8S9M3U9_BRACR</name>
<proteinExistence type="predicted"/>
<accession>A0A8S9M3U9</accession>
<dbReference type="AlphaFoldDB" id="A0A8S9M3U9"/>